<dbReference type="InterPro" id="IPR016024">
    <property type="entry name" value="ARM-type_fold"/>
</dbReference>
<gene>
    <name evidence="2" type="ORF">DES38_102312</name>
</gene>
<dbReference type="Gene3D" id="1.25.10.10">
    <property type="entry name" value="Leucine-rich Repeat Variant"/>
    <property type="match status" value="1"/>
</dbReference>
<dbReference type="Pfam" id="PF13646">
    <property type="entry name" value="HEAT_2"/>
    <property type="match status" value="1"/>
</dbReference>
<dbReference type="SUPFAM" id="SSF48371">
    <property type="entry name" value="ARM repeat"/>
    <property type="match status" value="1"/>
</dbReference>
<accession>A0A2V3WJK4</accession>
<evidence type="ECO:0000256" key="1">
    <source>
        <dbReference type="SAM" id="Phobius"/>
    </source>
</evidence>
<protein>
    <submittedName>
        <fullName evidence="2">HEAT repeat protein</fullName>
    </submittedName>
</protein>
<evidence type="ECO:0000313" key="3">
    <source>
        <dbReference type="Proteomes" id="UP000247922"/>
    </source>
</evidence>
<dbReference type="EMBL" id="QJJR01000002">
    <property type="protein sequence ID" value="PXW92728.1"/>
    <property type="molecule type" value="Genomic_DNA"/>
</dbReference>
<evidence type="ECO:0000313" key="2">
    <source>
        <dbReference type="EMBL" id="PXW92728.1"/>
    </source>
</evidence>
<name>A0A2V3WJK4_9BACI</name>
<dbReference type="Proteomes" id="UP000247922">
    <property type="component" value="Unassembled WGS sequence"/>
</dbReference>
<organism evidence="2 3">
    <name type="scientific">Streptohalobacillus salinus</name>
    <dbReference type="NCBI Taxonomy" id="621096"/>
    <lineage>
        <taxon>Bacteria</taxon>
        <taxon>Bacillati</taxon>
        <taxon>Bacillota</taxon>
        <taxon>Bacilli</taxon>
        <taxon>Bacillales</taxon>
        <taxon>Bacillaceae</taxon>
        <taxon>Streptohalobacillus</taxon>
    </lineage>
</organism>
<dbReference type="RefSeq" id="WP_110250599.1">
    <property type="nucleotide sequence ID" value="NZ_QJJR01000002.1"/>
</dbReference>
<keyword evidence="1" id="KW-1133">Transmembrane helix</keyword>
<dbReference type="OrthoDB" id="2112914at2"/>
<dbReference type="InterPro" id="IPR011989">
    <property type="entry name" value="ARM-like"/>
</dbReference>
<keyword evidence="3" id="KW-1185">Reference proteome</keyword>
<feature type="transmembrane region" description="Helical" evidence="1">
    <location>
        <begin position="6"/>
        <end position="26"/>
    </location>
</feature>
<dbReference type="AlphaFoldDB" id="A0A2V3WJK4"/>
<keyword evidence="1" id="KW-0812">Transmembrane</keyword>
<sequence length="348" mass="40577">MMRQYIWTLLIVMLIINVVIFVFLLIKKTAMKMIRIKKEKIRQRYEAEFLNFITNQDSDFTLDPKTYLERKVLQSMILDYGSFISGATKRHLLEHIGKDLVVTKVKRHLKSRNMWKRKTGTFLAGEYELGEMTPQLLRQLKTPDNELLFVTARSLIKISNELYLKDILIEVAKRERMTKNNVLSLIDLVQGDIIETLEAVMYSGNTFLQMIALEEIGKRQYQESVKWINEMTQQPQKELRIAALKASYSLGNIGNDEYLSHIMALENDTAWEVRAFLAKFLRKVNTDKSIDILTRLMSDENWYVRHNASESLLSHDEKGQIALLRLLNAEDRFARDAANAVLQREALN</sequence>
<comment type="caution">
    <text evidence="2">The sequence shown here is derived from an EMBL/GenBank/DDBJ whole genome shotgun (WGS) entry which is preliminary data.</text>
</comment>
<proteinExistence type="predicted"/>
<keyword evidence="1" id="KW-0472">Membrane</keyword>
<reference evidence="2 3" key="1">
    <citation type="submission" date="2018-05" db="EMBL/GenBank/DDBJ databases">
        <title>Genomic Encyclopedia of Type Strains, Phase IV (KMG-IV): sequencing the most valuable type-strain genomes for metagenomic binning, comparative biology and taxonomic classification.</title>
        <authorList>
            <person name="Goeker M."/>
        </authorList>
    </citation>
    <scope>NUCLEOTIDE SEQUENCE [LARGE SCALE GENOMIC DNA]</scope>
    <source>
        <strain evidence="2 3">DSM 22440</strain>
    </source>
</reference>